<dbReference type="EMBL" id="JAPVOI010000003">
    <property type="protein sequence ID" value="MCZ4089081.1"/>
    <property type="molecule type" value="Genomic_DNA"/>
</dbReference>
<dbReference type="Gene3D" id="3.40.50.300">
    <property type="entry name" value="P-loop containing nucleotide triphosphate hydrolases"/>
    <property type="match status" value="1"/>
</dbReference>
<gene>
    <name evidence="1" type="ORF">O3W52_03085</name>
</gene>
<keyword evidence="2" id="KW-1185">Reference proteome</keyword>
<name>A0ABT4KAY8_9HYPH</name>
<proteinExistence type="predicted"/>
<dbReference type="InterPro" id="IPR027417">
    <property type="entry name" value="P-loop_NTPase"/>
</dbReference>
<dbReference type="Proteomes" id="UP001079430">
    <property type="component" value="Unassembled WGS sequence"/>
</dbReference>
<dbReference type="SUPFAM" id="SSF52540">
    <property type="entry name" value="P-loop containing nucleoside triphosphate hydrolases"/>
    <property type="match status" value="1"/>
</dbReference>
<dbReference type="RefSeq" id="WP_269275410.1">
    <property type="nucleotide sequence ID" value="NZ_JAPVOI010000003.1"/>
</dbReference>
<evidence type="ECO:0000313" key="2">
    <source>
        <dbReference type="Proteomes" id="UP001079430"/>
    </source>
</evidence>
<evidence type="ECO:0000313" key="1">
    <source>
        <dbReference type="EMBL" id="MCZ4089081.1"/>
    </source>
</evidence>
<sequence length="301" mass="34287">MTQDTLPDFDEFKAIIDRYRESIPVFAKAVFGYDLTEKQREFCEAFRSQQRITFRGGAGFGKSFSLALLVWWSLICHDHVKVSVFGPSEQQLKTTLWNEIKMFHERMHPMFRGLFTVQETTIKRVVNPASCSAELRLADKTNTARARGIHAENNFVIVDEASGVDDEVFTEALLNIFSDGEGAKLCLVSNPDKASGYFWRTHCDPDICDDWTKIHGTFFDSPKYDPNNPEAFEKAARQRGGPTSKQYRIMILGEFPLSDEDGLIPKDLIDAAVQNKEAAPRITHRSFGVLIRLDRARTRPR</sequence>
<reference evidence="1" key="1">
    <citation type="submission" date="2022-10" db="EMBL/GenBank/DDBJ databases">
        <title>Whole genome sequencing of three plant growth promoting bacteria isolated from Vachellia tortilis subsp. raddiana in Morocco.</title>
        <authorList>
            <person name="Hnini M."/>
            <person name="Zouagui R."/>
            <person name="Zouagui H."/>
            <person name="Chemao Elfihri M.-W."/>
            <person name="Ibrahimi A."/>
            <person name="Sbabou L."/>
            <person name="Aurag J."/>
        </authorList>
    </citation>
    <scope>NUCLEOTIDE SEQUENCE</scope>
    <source>
        <strain evidence="1">LMR678</strain>
    </source>
</reference>
<comment type="caution">
    <text evidence="1">The sequence shown here is derived from an EMBL/GenBank/DDBJ whole genome shotgun (WGS) entry which is preliminary data.</text>
</comment>
<organism evidence="1 2">
    <name type="scientific">Sinorhizobium psoraleae</name>
    <dbReference type="NCBI Taxonomy" id="520838"/>
    <lineage>
        <taxon>Bacteria</taxon>
        <taxon>Pseudomonadati</taxon>
        <taxon>Pseudomonadota</taxon>
        <taxon>Alphaproteobacteria</taxon>
        <taxon>Hyphomicrobiales</taxon>
        <taxon>Rhizobiaceae</taxon>
        <taxon>Sinorhizobium/Ensifer group</taxon>
        <taxon>Sinorhizobium</taxon>
    </lineage>
</organism>
<protein>
    <submittedName>
        <fullName evidence="1">AAA family ATPase</fullName>
    </submittedName>
</protein>
<accession>A0ABT4KAY8</accession>